<dbReference type="EMBL" id="SDKK01000001">
    <property type="protein sequence ID" value="TYC62231.1"/>
    <property type="molecule type" value="Genomic_DNA"/>
</dbReference>
<accession>A0A6C2D8H4</accession>
<dbReference type="GO" id="GO:0032259">
    <property type="term" value="P:methylation"/>
    <property type="evidence" value="ECO:0007669"/>
    <property type="project" value="UniProtKB-KW"/>
</dbReference>
<comment type="caution">
    <text evidence="2">The sequence shown here is derived from an EMBL/GenBank/DDBJ whole genome shotgun (WGS) entry which is preliminary data.</text>
</comment>
<dbReference type="CDD" id="cd02440">
    <property type="entry name" value="AdoMet_MTases"/>
    <property type="match status" value="1"/>
</dbReference>
<keyword evidence="3" id="KW-1185">Reference proteome</keyword>
<dbReference type="Gene3D" id="3.40.50.150">
    <property type="entry name" value="Vaccinia Virus protein VP39"/>
    <property type="match status" value="1"/>
</dbReference>
<proteinExistence type="predicted"/>
<evidence type="ECO:0000313" key="2">
    <source>
        <dbReference type="EMBL" id="TYC62231.1"/>
    </source>
</evidence>
<dbReference type="AlphaFoldDB" id="A0A6C2D8H4"/>
<organism evidence="2 3">
    <name type="scientific">Zoogloea oleivorans</name>
    <dbReference type="NCBI Taxonomy" id="1552750"/>
    <lineage>
        <taxon>Bacteria</taxon>
        <taxon>Pseudomonadati</taxon>
        <taxon>Pseudomonadota</taxon>
        <taxon>Betaproteobacteria</taxon>
        <taxon>Rhodocyclales</taxon>
        <taxon>Zoogloeaceae</taxon>
        <taxon>Zoogloea</taxon>
    </lineage>
</organism>
<evidence type="ECO:0000259" key="1">
    <source>
        <dbReference type="Pfam" id="PF08241"/>
    </source>
</evidence>
<keyword evidence="2" id="KW-0489">Methyltransferase</keyword>
<dbReference type="Pfam" id="PF08241">
    <property type="entry name" value="Methyltransf_11"/>
    <property type="match status" value="1"/>
</dbReference>
<dbReference type="Proteomes" id="UP000389128">
    <property type="component" value="Unassembled WGS sequence"/>
</dbReference>
<dbReference type="InterPro" id="IPR029063">
    <property type="entry name" value="SAM-dependent_MTases_sf"/>
</dbReference>
<reference evidence="2 3" key="1">
    <citation type="submission" date="2019-01" db="EMBL/GenBank/DDBJ databases">
        <title>Zoogloea oleivorans genome sequencing and assembly.</title>
        <authorList>
            <person name="Tancsics A."/>
            <person name="Farkas M."/>
            <person name="Kriszt B."/>
            <person name="Maroti G."/>
            <person name="Horvath B."/>
        </authorList>
    </citation>
    <scope>NUCLEOTIDE SEQUENCE [LARGE SCALE GENOMIC DNA]</scope>
    <source>
        <strain evidence="2 3">Buc</strain>
    </source>
</reference>
<dbReference type="InterPro" id="IPR013216">
    <property type="entry name" value="Methyltransf_11"/>
</dbReference>
<name>A0A6C2D8H4_9RHOO</name>
<keyword evidence="2" id="KW-0808">Transferase</keyword>
<gene>
    <name evidence="2" type="ORF">ETQ85_01380</name>
</gene>
<sequence>MNPYRQRIWSMLKPILEAQGPLDKVLDFGCGDGWFASQVLAHMQVRELVPLDVKRREHVFVEPLICTPDAPLPFPDETFDLAYSVDVLHHCADPFRQLDELTRVSRRYLLLKDHNYSSATGRLALAVLDELGNRKFGIPSPYNYQHAWSWTDHLARRGWVQKIFIHPAPCHVGPLGLLTNSLQYVALYEREPG</sequence>
<protein>
    <submittedName>
        <fullName evidence="2">Class I SAM-dependent methyltransferase</fullName>
    </submittedName>
</protein>
<evidence type="ECO:0000313" key="3">
    <source>
        <dbReference type="Proteomes" id="UP000389128"/>
    </source>
</evidence>
<dbReference type="OrthoDB" id="8769632at2"/>
<feature type="domain" description="Methyltransferase type 11" evidence="1">
    <location>
        <begin position="26"/>
        <end position="106"/>
    </location>
</feature>
<dbReference type="GO" id="GO:0008757">
    <property type="term" value="F:S-adenosylmethionine-dependent methyltransferase activity"/>
    <property type="evidence" value="ECO:0007669"/>
    <property type="project" value="InterPro"/>
</dbReference>
<dbReference type="SUPFAM" id="SSF53335">
    <property type="entry name" value="S-adenosyl-L-methionine-dependent methyltransferases"/>
    <property type="match status" value="1"/>
</dbReference>